<protein>
    <recommendedName>
        <fullName evidence="3">Type II secretion system protein</fullName>
    </recommendedName>
</protein>
<accession>A0A157ZPA8</accession>
<proteinExistence type="predicted"/>
<sequence length="146" mass="16582">MLLALVSVAVIGVYLMQVGIVWSTQAQRGKEEELLRRGDAIRRAIDEYVRADPGGAYPKSFDELLRDPRTSIVRRYLRDAYPDPMTNGPWTLIKGPNGELYGVHSSAAGTPLKHDGFPDDDASFALQTSYEEWKFTRYPDMSMRRR</sequence>
<dbReference type="SUPFAM" id="SSF54523">
    <property type="entry name" value="Pili subunits"/>
    <property type="match status" value="1"/>
</dbReference>
<name>A0A157ZPA8_9BURK</name>
<gene>
    <name evidence="1" type="ORF">AWB83_00839</name>
</gene>
<dbReference type="Proteomes" id="UP000054978">
    <property type="component" value="Unassembled WGS sequence"/>
</dbReference>
<reference evidence="1" key="1">
    <citation type="submission" date="2016-01" db="EMBL/GenBank/DDBJ databases">
        <authorList>
            <person name="Peeters C."/>
        </authorList>
    </citation>
    <scope>NUCLEOTIDE SEQUENCE [LARGE SCALE GENOMIC DNA]</scope>
    <source>
        <strain evidence="1">LMG 29326</strain>
    </source>
</reference>
<evidence type="ECO:0008006" key="3">
    <source>
        <dbReference type="Google" id="ProtNLM"/>
    </source>
</evidence>
<keyword evidence="2" id="KW-1185">Reference proteome</keyword>
<evidence type="ECO:0000313" key="2">
    <source>
        <dbReference type="Proteomes" id="UP000054978"/>
    </source>
</evidence>
<dbReference type="STRING" id="1777144.AWB83_00839"/>
<dbReference type="EMBL" id="FCOB02000003">
    <property type="protein sequence ID" value="SAK47326.1"/>
    <property type="molecule type" value="Genomic_DNA"/>
</dbReference>
<dbReference type="OrthoDB" id="5608857at2"/>
<organism evidence="1 2">
    <name type="scientific">Caballeronia ptereochthonis</name>
    <dbReference type="NCBI Taxonomy" id="1777144"/>
    <lineage>
        <taxon>Bacteria</taxon>
        <taxon>Pseudomonadati</taxon>
        <taxon>Pseudomonadota</taxon>
        <taxon>Betaproteobacteria</taxon>
        <taxon>Burkholderiales</taxon>
        <taxon>Burkholderiaceae</taxon>
        <taxon>Caballeronia</taxon>
    </lineage>
</organism>
<comment type="caution">
    <text evidence="1">The sequence shown here is derived from an EMBL/GenBank/DDBJ whole genome shotgun (WGS) entry which is preliminary data.</text>
</comment>
<evidence type="ECO:0000313" key="1">
    <source>
        <dbReference type="EMBL" id="SAK47326.1"/>
    </source>
</evidence>
<dbReference type="InterPro" id="IPR045584">
    <property type="entry name" value="Pilin-like"/>
</dbReference>
<dbReference type="AlphaFoldDB" id="A0A157ZPA8"/>